<evidence type="ECO:0000313" key="1">
    <source>
        <dbReference type="EMBL" id="GBN60696.1"/>
    </source>
</evidence>
<gene>
    <name evidence="1" type="ORF">AVEN_240696_1</name>
</gene>
<dbReference type="Proteomes" id="UP000499080">
    <property type="component" value="Unassembled WGS sequence"/>
</dbReference>
<accession>A0A4Y2QEF0</accession>
<keyword evidence="2" id="KW-1185">Reference proteome</keyword>
<dbReference type="EMBL" id="BGPR01137778">
    <property type="protein sequence ID" value="GBN60696.1"/>
    <property type="molecule type" value="Genomic_DNA"/>
</dbReference>
<sequence>MSPRTGSIRKYQNPQSLAGALRVSIRSKLTLPSVGEVQLSTPLRQPKFTVLCHDQGLLISKMAFLSTTCKNYHHYFSLVSPLPTKVNVAPRPSNPRFVLAQFPSRSRHCQSTLF</sequence>
<name>A0A4Y2QEF0_ARAVE</name>
<protein>
    <submittedName>
        <fullName evidence="1">Uncharacterized protein</fullName>
    </submittedName>
</protein>
<dbReference type="AlphaFoldDB" id="A0A4Y2QEF0"/>
<comment type="caution">
    <text evidence="1">The sequence shown here is derived from an EMBL/GenBank/DDBJ whole genome shotgun (WGS) entry which is preliminary data.</text>
</comment>
<proteinExistence type="predicted"/>
<evidence type="ECO:0000313" key="2">
    <source>
        <dbReference type="Proteomes" id="UP000499080"/>
    </source>
</evidence>
<reference evidence="1 2" key="1">
    <citation type="journal article" date="2019" name="Sci. Rep.">
        <title>Orb-weaving spider Araneus ventricosus genome elucidates the spidroin gene catalogue.</title>
        <authorList>
            <person name="Kono N."/>
            <person name="Nakamura H."/>
            <person name="Ohtoshi R."/>
            <person name="Moran D.A.P."/>
            <person name="Shinohara A."/>
            <person name="Yoshida Y."/>
            <person name="Fujiwara M."/>
            <person name="Mori M."/>
            <person name="Tomita M."/>
            <person name="Arakawa K."/>
        </authorList>
    </citation>
    <scope>NUCLEOTIDE SEQUENCE [LARGE SCALE GENOMIC DNA]</scope>
</reference>
<organism evidence="1 2">
    <name type="scientific">Araneus ventricosus</name>
    <name type="common">Orbweaver spider</name>
    <name type="synonym">Epeira ventricosa</name>
    <dbReference type="NCBI Taxonomy" id="182803"/>
    <lineage>
        <taxon>Eukaryota</taxon>
        <taxon>Metazoa</taxon>
        <taxon>Ecdysozoa</taxon>
        <taxon>Arthropoda</taxon>
        <taxon>Chelicerata</taxon>
        <taxon>Arachnida</taxon>
        <taxon>Araneae</taxon>
        <taxon>Araneomorphae</taxon>
        <taxon>Entelegynae</taxon>
        <taxon>Araneoidea</taxon>
        <taxon>Araneidae</taxon>
        <taxon>Araneus</taxon>
    </lineage>
</organism>